<comment type="caution">
    <text evidence="4">The sequence shown here is derived from an EMBL/GenBank/DDBJ whole genome shotgun (WGS) entry which is preliminary data.</text>
</comment>
<dbReference type="PANTHER" id="PTHR43673">
    <property type="entry name" value="NAD(P)H NITROREDUCTASE YDGI-RELATED"/>
    <property type="match status" value="1"/>
</dbReference>
<dbReference type="Proteomes" id="UP000649604">
    <property type="component" value="Unassembled WGS sequence"/>
</dbReference>
<feature type="domain" description="Nitroreductase" evidence="3">
    <location>
        <begin position="7"/>
        <end position="63"/>
    </location>
</feature>
<dbReference type="CDD" id="cd02136">
    <property type="entry name" value="PnbA_NfnB-like"/>
    <property type="match status" value="1"/>
</dbReference>
<protein>
    <submittedName>
        <fullName evidence="4">Nitroreductase family protein</fullName>
    </submittedName>
</protein>
<evidence type="ECO:0000259" key="3">
    <source>
        <dbReference type="Pfam" id="PF00881"/>
    </source>
</evidence>
<keyword evidence="2" id="KW-0560">Oxidoreductase</keyword>
<dbReference type="InterPro" id="IPR000415">
    <property type="entry name" value="Nitroreductase-like"/>
</dbReference>
<dbReference type="Pfam" id="PF00881">
    <property type="entry name" value="Nitroreductase"/>
    <property type="match status" value="2"/>
</dbReference>
<accession>A0A9D5JUQ3</accession>
<dbReference type="SUPFAM" id="SSF55469">
    <property type="entry name" value="FMN-dependent nitroreductase-like"/>
    <property type="match status" value="1"/>
</dbReference>
<comment type="similarity">
    <text evidence="1">Belongs to the nitroreductase family.</text>
</comment>
<dbReference type="AlphaFoldDB" id="A0A9D5JUQ3"/>
<dbReference type="PANTHER" id="PTHR43673:SF10">
    <property type="entry name" value="NADH DEHYDROGENASE_NAD(P)H NITROREDUCTASE XCC3605-RELATED"/>
    <property type="match status" value="1"/>
</dbReference>
<feature type="domain" description="Nitroreductase" evidence="3">
    <location>
        <begin position="64"/>
        <end position="146"/>
    </location>
</feature>
<dbReference type="EMBL" id="WJJP01000264">
    <property type="protein sequence ID" value="MBD3324602.1"/>
    <property type="molecule type" value="Genomic_DNA"/>
</dbReference>
<evidence type="ECO:0000313" key="4">
    <source>
        <dbReference type="EMBL" id="MBD3324602.1"/>
    </source>
</evidence>
<organism evidence="4 5">
    <name type="scientific">candidate division KSB3 bacterium</name>
    <dbReference type="NCBI Taxonomy" id="2044937"/>
    <lineage>
        <taxon>Bacteria</taxon>
        <taxon>candidate division KSB3</taxon>
    </lineage>
</organism>
<reference evidence="4" key="1">
    <citation type="submission" date="2019-11" db="EMBL/GenBank/DDBJ databases">
        <title>Microbial mats filling the niche in hypersaline microbial mats.</title>
        <authorList>
            <person name="Wong H.L."/>
            <person name="Macleod F.I."/>
            <person name="White R.A. III"/>
            <person name="Burns B.P."/>
        </authorList>
    </citation>
    <scope>NUCLEOTIDE SEQUENCE</scope>
    <source>
        <strain evidence="4">Rbin_158</strain>
    </source>
</reference>
<dbReference type="Gene3D" id="3.40.109.10">
    <property type="entry name" value="NADH Oxidase"/>
    <property type="match status" value="1"/>
</dbReference>
<evidence type="ECO:0000256" key="1">
    <source>
        <dbReference type="ARBA" id="ARBA00007118"/>
    </source>
</evidence>
<gene>
    <name evidence="4" type="ORF">GF339_08460</name>
</gene>
<sequence length="167" mass="18446">MEVLEAIRTRRSIRKFTDQDVSDELVEKILTAGIWAPSGKNNQLWRFAVVKDPQFKAELAKLTKHTDILENAPVLILVFVDHTVTYDAVKDANSIGACVQNMLLAIHSLGLAAVWIAEILKNKDEVKGRCQAPDPYELMAVVALGYGAETGGQGTRNGLEDVVFLRK</sequence>
<proteinExistence type="inferred from homology"/>
<dbReference type="InterPro" id="IPR029479">
    <property type="entry name" value="Nitroreductase"/>
</dbReference>
<name>A0A9D5JUQ3_9BACT</name>
<evidence type="ECO:0000256" key="2">
    <source>
        <dbReference type="ARBA" id="ARBA00023002"/>
    </source>
</evidence>
<dbReference type="GO" id="GO:0016491">
    <property type="term" value="F:oxidoreductase activity"/>
    <property type="evidence" value="ECO:0007669"/>
    <property type="project" value="UniProtKB-KW"/>
</dbReference>
<evidence type="ECO:0000313" key="5">
    <source>
        <dbReference type="Proteomes" id="UP000649604"/>
    </source>
</evidence>